<comment type="catalytic activity">
    <reaction evidence="12">
        <text>DNA(n) + a 2'-deoxyribonucleoside 5'-triphosphate = DNA(n+1) + diphosphate</text>
        <dbReference type="Rhea" id="RHEA:22508"/>
        <dbReference type="Rhea" id="RHEA-COMP:17339"/>
        <dbReference type="Rhea" id="RHEA-COMP:17340"/>
        <dbReference type="ChEBI" id="CHEBI:33019"/>
        <dbReference type="ChEBI" id="CHEBI:61560"/>
        <dbReference type="ChEBI" id="CHEBI:173112"/>
        <dbReference type="EC" id="2.7.7.7"/>
    </reaction>
</comment>
<evidence type="ECO:0000313" key="15">
    <source>
        <dbReference type="Proteomes" id="UP000001876"/>
    </source>
</evidence>
<dbReference type="STRING" id="564608.C1MZ20"/>
<dbReference type="GO" id="GO:0005634">
    <property type="term" value="C:nucleus"/>
    <property type="evidence" value="ECO:0007669"/>
    <property type="project" value="TreeGrafter"/>
</dbReference>
<evidence type="ECO:0000256" key="11">
    <source>
        <dbReference type="ARBA" id="ARBA00023204"/>
    </source>
</evidence>
<dbReference type="GO" id="GO:0003684">
    <property type="term" value="F:damaged DNA binding"/>
    <property type="evidence" value="ECO:0007669"/>
    <property type="project" value="InterPro"/>
</dbReference>
<dbReference type="InterPro" id="IPR043502">
    <property type="entry name" value="DNA/RNA_pol_sf"/>
</dbReference>
<dbReference type="Pfam" id="PF00817">
    <property type="entry name" value="IMS"/>
    <property type="match status" value="1"/>
</dbReference>
<dbReference type="Gene3D" id="1.10.150.810">
    <property type="match status" value="2"/>
</dbReference>
<feature type="non-terminal residue" evidence="14">
    <location>
        <position position="424"/>
    </location>
</feature>
<keyword evidence="5" id="KW-0548">Nucleotidyltransferase</keyword>
<dbReference type="SUPFAM" id="SSF100879">
    <property type="entry name" value="Lesion bypass DNA polymerase (Y-family), little finger domain"/>
    <property type="match status" value="1"/>
</dbReference>
<dbReference type="PANTHER" id="PTHR11076">
    <property type="entry name" value="DNA REPAIR POLYMERASE UMUC / TRANSFERASE FAMILY MEMBER"/>
    <property type="match status" value="1"/>
</dbReference>
<protein>
    <recommendedName>
        <fullName evidence="3">DNA polymerase kappa</fullName>
        <ecNumber evidence="2">2.7.7.7</ecNumber>
    </recommendedName>
</protein>
<dbReference type="GO" id="GO:0042276">
    <property type="term" value="P:error-prone translesion synthesis"/>
    <property type="evidence" value="ECO:0007669"/>
    <property type="project" value="TreeGrafter"/>
</dbReference>
<comment type="similarity">
    <text evidence="1">Belongs to the DNA polymerase type-Y family.</text>
</comment>
<dbReference type="PANTHER" id="PTHR11076:SF33">
    <property type="entry name" value="DNA POLYMERASE KAPPA"/>
    <property type="match status" value="1"/>
</dbReference>
<keyword evidence="9" id="KW-0460">Magnesium</keyword>
<accession>C1MZ20</accession>
<dbReference type="CDD" id="cd03586">
    <property type="entry name" value="PolY_Pol_IV_kappa"/>
    <property type="match status" value="1"/>
</dbReference>
<dbReference type="GO" id="GO:0006281">
    <property type="term" value="P:DNA repair"/>
    <property type="evidence" value="ECO:0007669"/>
    <property type="project" value="UniProtKB-KW"/>
</dbReference>
<dbReference type="Gene3D" id="3.30.1490.100">
    <property type="entry name" value="DNA polymerase, Y-family, little finger domain"/>
    <property type="match status" value="1"/>
</dbReference>
<keyword evidence="11" id="KW-0234">DNA repair</keyword>
<evidence type="ECO:0000256" key="6">
    <source>
        <dbReference type="ARBA" id="ARBA00022705"/>
    </source>
</evidence>
<dbReference type="Gene3D" id="3.30.70.270">
    <property type="match status" value="1"/>
</dbReference>
<evidence type="ECO:0000256" key="9">
    <source>
        <dbReference type="ARBA" id="ARBA00022842"/>
    </source>
</evidence>
<evidence type="ECO:0000256" key="12">
    <source>
        <dbReference type="ARBA" id="ARBA00049244"/>
    </source>
</evidence>
<feature type="non-terminal residue" evidence="14">
    <location>
        <position position="1"/>
    </location>
</feature>
<evidence type="ECO:0000256" key="5">
    <source>
        <dbReference type="ARBA" id="ARBA00022695"/>
    </source>
</evidence>
<evidence type="ECO:0000256" key="2">
    <source>
        <dbReference type="ARBA" id="ARBA00012417"/>
    </source>
</evidence>
<sequence>PTSAFTNAFTNAKAGMEGVDREMVKRVVHDMSVNSAHFATESRKEAAVEAKILAMKKRAASIRPSALATIKAAVDDRVARMEASRDLTKTWVHVDMDSFFASVHILERPELRDVPMAVGGMSMISTANYAARKFGVRSAMPGFIAKKLCPQLVFVDSDFAKYKHYASLTREVFKEYDPQFDAGSLDEAYLEISAYCAGKSMTPADVAEALRREVREKTKLTCSAGVAPTRRLAKVCSDANKPDGQMVIEPTRDAVAALLSSLPVRKIGGVGKVLDRTLAAFGIATCGDLLRERALVVALFSEVQSDFLLGVAIGVGGEARPARPPGWAPQRKSLSQERTFAPTADARALAAKIAALAEEVAAGLARENLLTRTVTLKMKRADFEVAQRQTSLPRPTNDAQTISDAALRLFRGEKNTHGSLRLLG</sequence>
<dbReference type="InterPro" id="IPR001126">
    <property type="entry name" value="UmuC"/>
</dbReference>
<organism evidence="15">
    <name type="scientific">Micromonas pusilla (strain CCMP1545)</name>
    <name type="common">Picoplanktonic green alga</name>
    <dbReference type="NCBI Taxonomy" id="564608"/>
    <lineage>
        <taxon>Eukaryota</taxon>
        <taxon>Viridiplantae</taxon>
        <taxon>Chlorophyta</taxon>
        <taxon>Mamiellophyceae</taxon>
        <taxon>Mamiellales</taxon>
        <taxon>Mamiellaceae</taxon>
        <taxon>Micromonas</taxon>
    </lineage>
</organism>
<evidence type="ECO:0000313" key="14">
    <source>
        <dbReference type="EMBL" id="EEH54530.1"/>
    </source>
</evidence>
<dbReference type="InterPro" id="IPR043128">
    <property type="entry name" value="Rev_trsase/Diguanyl_cyclase"/>
</dbReference>
<dbReference type="InterPro" id="IPR036775">
    <property type="entry name" value="DNA_pol_Y-fam_lit_finger_sf"/>
</dbReference>
<dbReference type="Pfam" id="PF11799">
    <property type="entry name" value="IMS_C"/>
    <property type="match status" value="1"/>
</dbReference>
<dbReference type="FunFam" id="1.10.150.810:FF:000003">
    <property type="entry name" value="DNA polymerase kappa subunit"/>
    <property type="match status" value="1"/>
</dbReference>
<evidence type="ECO:0000256" key="4">
    <source>
        <dbReference type="ARBA" id="ARBA00022679"/>
    </source>
</evidence>
<evidence type="ECO:0000259" key="13">
    <source>
        <dbReference type="PROSITE" id="PS50173"/>
    </source>
</evidence>
<evidence type="ECO:0000256" key="3">
    <source>
        <dbReference type="ARBA" id="ARBA00016178"/>
    </source>
</evidence>
<gene>
    <name evidence="14" type="ORF">MICPUCDRAFT_3251</name>
</gene>
<dbReference type="OrthoDB" id="1747274at2759"/>
<dbReference type="eggNOG" id="KOG2094">
    <property type="taxonomic scope" value="Eukaryota"/>
</dbReference>
<dbReference type="FunFam" id="3.40.1170.60:FF:000012">
    <property type="entry name" value="Putative DNA-directed polymerase kappa"/>
    <property type="match status" value="1"/>
</dbReference>
<dbReference type="GeneID" id="9686579"/>
<dbReference type="InterPro" id="IPR017961">
    <property type="entry name" value="DNA_pol_Y-fam_little_finger"/>
</dbReference>
<name>C1MZ20_MICPC</name>
<evidence type="ECO:0000256" key="8">
    <source>
        <dbReference type="ARBA" id="ARBA00022763"/>
    </source>
</evidence>
<dbReference type="GO" id="GO:0003887">
    <property type="term" value="F:DNA-directed DNA polymerase activity"/>
    <property type="evidence" value="ECO:0007669"/>
    <property type="project" value="UniProtKB-KW"/>
</dbReference>
<keyword evidence="4" id="KW-0808">Transferase</keyword>
<dbReference type="Proteomes" id="UP000001876">
    <property type="component" value="Unassembled WGS sequence"/>
</dbReference>
<dbReference type="OMA" id="YFYWIAR"/>
<dbReference type="InterPro" id="IPR024728">
    <property type="entry name" value="PolY_HhH_motif"/>
</dbReference>
<dbReference type="InterPro" id="IPR050116">
    <property type="entry name" value="DNA_polymerase-Y"/>
</dbReference>
<dbReference type="Gene3D" id="3.40.1170.60">
    <property type="match status" value="1"/>
</dbReference>
<dbReference type="EMBL" id="GG663743">
    <property type="protein sequence ID" value="EEH54530.1"/>
    <property type="molecule type" value="Genomic_DNA"/>
</dbReference>
<dbReference type="NCBIfam" id="NF002677">
    <property type="entry name" value="PRK02406.1"/>
    <property type="match status" value="1"/>
</dbReference>
<reference evidence="14 15" key="1">
    <citation type="journal article" date="2009" name="Science">
        <title>Green evolution and dynamic adaptations revealed by genomes of the marine picoeukaryotes Micromonas.</title>
        <authorList>
            <person name="Worden A.Z."/>
            <person name="Lee J.H."/>
            <person name="Mock T."/>
            <person name="Rouze P."/>
            <person name="Simmons M.P."/>
            <person name="Aerts A.L."/>
            <person name="Allen A.E."/>
            <person name="Cuvelier M.L."/>
            <person name="Derelle E."/>
            <person name="Everett M.V."/>
            <person name="Foulon E."/>
            <person name="Grimwood J."/>
            <person name="Gundlach H."/>
            <person name="Henrissat B."/>
            <person name="Napoli C."/>
            <person name="McDonald S.M."/>
            <person name="Parker M.S."/>
            <person name="Rombauts S."/>
            <person name="Salamov A."/>
            <person name="Von Dassow P."/>
            <person name="Badger J.H."/>
            <person name="Coutinho P.M."/>
            <person name="Demir E."/>
            <person name="Dubchak I."/>
            <person name="Gentemann C."/>
            <person name="Eikrem W."/>
            <person name="Gready J.E."/>
            <person name="John U."/>
            <person name="Lanier W."/>
            <person name="Lindquist E.A."/>
            <person name="Lucas S."/>
            <person name="Mayer K.F."/>
            <person name="Moreau H."/>
            <person name="Not F."/>
            <person name="Otillar R."/>
            <person name="Panaud O."/>
            <person name="Pangilinan J."/>
            <person name="Paulsen I."/>
            <person name="Piegu B."/>
            <person name="Poliakov A."/>
            <person name="Robbens S."/>
            <person name="Schmutz J."/>
            <person name="Toulza E."/>
            <person name="Wyss T."/>
            <person name="Zelensky A."/>
            <person name="Zhou K."/>
            <person name="Armbrust E.V."/>
            <person name="Bhattacharya D."/>
            <person name="Goodenough U.W."/>
            <person name="Van de Peer Y."/>
            <person name="Grigoriev I.V."/>
        </authorList>
    </citation>
    <scope>NUCLEOTIDE SEQUENCE [LARGE SCALE GENOMIC DNA]</scope>
    <source>
        <strain evidence="14 15">CCMP1545</strain>
    </source>
</reference>
<evidence type="ECO:0000256" key="1">
    <source>
        <dbReference type="ARBA" id="ARBA00010945"/>
    </source>
</evidence>
<dbReference type="KEGG" id="mpp:MICPUCDRAFT_3251"/>
<keyword evidence="10" id="KW-0239">DNA-directed DNA polymerase</keyword>
<evidence type="ECO:0000256" key="10">
    <source>
        <dbReference type="ARBA" id="ARBA00022932"/>
    </source>
</evidence>
<dbReference type="GO" id="GO:0046872">
    <property type="term" value="F:metal ion binding"/>
    <property type="evidence" value="ECO:0007669"/>
    <property type="project" value="UniProtKB-KW"/>
</dbReference>
<dbReference type="FunFam" id="3.30.70.270:FF:000014">
    <property type="entry name" value="DNA polymerase kappa subunit"/>
    <property type="match status" value="1"/>
</dbReference>
<dbReference type="SUPFAM" id="SSF56672">
    <property type="entry name" value="DNA/RNA polymerases"/>
    <property type="match status" value="1"/>
</dbReference>
<evidence type="ECO:0000256" key="7">
    <source>
        <dbReference type="ARBA" id="ARBA00022723"/>
    </source>
</evidence>
<keyword evidence="15" id="KW-1185">Reference proteome</keyword>
<dbReference type="Pfam" id="PF11798">
    <property type="entry name" value="IMS_HHH"/>
    <property type="match status" value="1"/>
</dbReference>
<keyword evidence="6" id="KW-0235">DNA replication</keyword>
<proteinExistence type="inferred from homology"/>
<keyword evidence="7" id="KW-0479">Metal-binding</keyword>
<dbReference type="FunFam" id="3.30.1490.100:FF:000004">
    <property type="entry name" value="DNA polymerase IV"/>
    <property type="match status" value="1"/>
</dbReference>
<keyword evidence="8" id="KW-0227">DNA damage</keyword>
<dbReference type="RefSeq" id="XP_003060880.1">
    <property type="nucleotide sequence ID" value="XM_003060834.1"/>
</dbReference>
<dbReference type="GO" id="GO:0006260">
    <property type="term" value="P:DNA replication"/>
    <property type="evidence" value="ECO:0007669"/>
    <property type="project" value="UniProtKB-KW"/>
</dbReference>
<dbReference type="EC" id="2.7.7.7" evidence="2"/>
<dbReference type="PROSITE" id="PS50173">
    <property type="entry name" value="UMUC"/>
    <property type="match status" value="1"/>
</dbReference>
<dbReference type="InterPro" id="IPR022880">
    <property type="entry name" value="DNApol_IV"/>
</dbReference>
<dbReference type="AlphaFoldDB" id="C1MZ20"/>
<feature type="domain" description="UmuC" evidence="13">
    <location>
        <begin position="91"/>
        <end position="271"/>
    </location>
</feature>